<feature type="transmembrane region" description="Helical" evidence="8">
    <location>
        <begin position="255"/>
        <end position="274"/>
    </location>
</feature>
<feature type="transmembrane region" description="Helical" evidence="8">
    <location>
        <begin position="92"/>
        <end position="110"/>
    </location>
</feature>
<reference evidence="9 10" key="1">
    <citation type="submission" date="2018-03" db="EMBL/GenBank/DDBJ databases">
        <authorList>
            <person name="Keele B.F."/>
        </authorList>
    </citation>
    <scope>NUCLEOTIDE SEQUENCE [LARGE SCALE GENOMIC DNA]</scope>
    <source>
        <strain evidence="9 10">CECT 8504</strain>
    </source>
</reference>
<gene>
    <name evidence="9" type="primary">tagO</name>
    <name evidence="9" type="ORF">PAA8504_00855</name>
</gene>
<dbReference type="Proteomes" id="UP000244912">
    <property type="component" value="Unassembled WGS sequence"/>
</dbReference>
<dbReference type="PANTHER" id="PTHR22926">
    <property type="entry name" value="PHOSPHO-N-ACETYLMURAMOYL-PENTAPEPTIDE-TRANSFERASE"/>
    <property type="match status" value="1"/>
</dbReference>
<evidence type="ECO:0000256" key="1">
    <source>
        <dbReference type="ARBA" id="ARBA00004651"/>
    </source>
</evidence>
<dbReference type="GO" id="GO:0009103">
    <property type="term" value="P:lipopolysaccharide biosynthetic process"/>
    <property type="evidence" value="ECO:0007669"/>
    <property type="project" value="TreeGrafter"/>
</dbReference>
<feature type="transmembrane region" description="Helical" evidence="8">
    <location>
        <begin position="168"/>
        <end position="189"/>
    </location>
</feature>
<sequence length="378" mass="40791">MIGTGLFLSVLPVFIAGLAEDLGFDVSPKKRLFGAALSSALAIVVTGAWINSSGIGAIDVVLGVVPIGLVITIIWTSGLCHATNLIDGMNGLAGAFTVLAAAGLAILAYTAGDYPMVALSLVIIPAVLGFMLFNWPGGLIFLGDAGAYSLGHLVAWLGIILAARNADIAGTAVALVFFWPIADTTFAIYRRRRQGKRFDQPDRMHVHQIVMRWLEIAGLGRKRRHISNPATTVVLLPFMSGPIILATLMPEHGGLALLTFGLCAAGFVTVYILGTKFARSRRNPVDVVRPVRTVPVSEPHLPTEGEANPALVVEVRDDILLMRSGPNSYWYAFVRGPSGTWRKLDRGFTSRDRAVRSAMRTRFRNRLSPIQHEHAAIH</sequence>
<feature type="transmembrane region" description="Helical" evidence="8">
    <location>
        <begin position="56"/>
        <end position="80"/>
    </location>
</feature>
<feature type="binding site" evidence="7">
    <location>
        <position position="144"/>
    </location>
    <ligand>
        <name>Mg(2+)</name>
        <dbReference type="ChEBI" id="CHEBI:18420"/>
    </ligand>
</feature>
<keyword evidence="5 8" id="KW-1133">Transmembrane helix</keyword>
<dbReference type="EC" id="2.7.8.33" evidence="9"/>
<dbReference type="GO" id="GO:0071555">
    <property type="term" value="P:cell wall organization"/>
    <property type="evidence" value="ECO:0007669"/>
    <property type="project" value="TreeGrafter"/>
</dbReference>
<dbReference type="InterPro" id="IPR000715">
    <property type="entry name" value="Glycosyl_transferase_4"/>
</dbReference>
<keyword evidence="2" id="KW-1003">Cell membrane</keyword>
<evidence type="ECO:0000256" key="7">
    <source>
        <dbReference type="PIRSR" id="PIRSR600715-1"/>
    </source>
</evidence>
<evidence type="ECO:0000256" key="3">
    <source>
        <dbReference type="ARBA" id="ARBA00022679"/>
    </source>
</evidence>
<accession>A0A2R8BSC9</accession>
<dbReference type="EMBL" id="ONZF01000002">
    <property type="protein sequence ID" value="SPJ23050.1"/>
    <property type="molecule type" value="Genomic_DNA"/>
</dbReference>
<keyword evidence="3 9" id="KW-0808">Transferase</keyword>
<feature type="transmembrane region" description="Helical" evidence="8">
    <location>
        <begin position="6"/>
        <end position="24"/>
    </location>
</feature>
<dbReference type="PANTHER" id="PTHR22926:SF3">
    <property type="entry name" value="UNDECAPRENYL-PHOSPHATE ALPHA-N-ACETYLGLUCOSAMINYL 1-PHOSPHATE TRANSFERASE"/>
    <property type="match status" value="1"/>
</dbReference>
<keyword evidence="4 8" id="KW-0812">Transmembrane</keyword>
<comment type="cofactor">
    <cofactor evidence="7">
        <name>Mg(2+)</name>
        <dbReference type="ChEBI" id="CHEBI:18420"/>
    </cofactor>
</comment>
<feature type="binding site" evidence="7">
    <location>
        <position position="84"/>
    </location>
    <ligand>
        <name>Mg(2+)</name>
        <dbReference type="ChEBI" id="CHEBI:18420"/>
    </ligand>
</feature>
<evidence type="ECO:0000256" key="4">
    <source>
        <dbReference type="ARBA" id="ARBA00022692"/>
    </source>
</evidence>
<dbReference type="Pfam" id="PF00953">
    <property type="entry name" value="Glycos_transf_4"/>
    <property type="match status" value="1"/>
</dbReference>
<dbReference type="GO" id="GO:0036380">
    <property type="term" value="F:UDP-N-acetylglucosamine-undecaprenyl-phosphate N-acetylglucosaminephosphotransferase activity"/>
    <property type="evidence" value="ECO:0007669"/>
    <property type="project" value="UniProtKB-EC"/>
</dbReference>
<name>A0A2R8BSC9_9RHOB</name>
<feature type="transmembrane region" description="Helical" evidence="8">
    <location>
        <begin position="31"/>
        <end position="50"/>
    </location>
</feature>
<proteinExistence type="predicted"/>
<keyword evidence="7" id="KW-0479">Metal-binding</keyword>
<comment type="subcellular location">
    <subcellularLocation>
        <location evidence="1">Cell membrane</location>
        <topology evidence="1">Multi-pass membrane protein</topology>
    </subcellularLocation>
</comment>
<keyword evidence="6 8" id="KW-0472">Membrane</keyword>
<dbReference type="GO" id="GO:0005886">
    <property type="term" value="C:plasma membrane"/>
    <property type="evidence" value="ECO:0007669"/>
    <property type="project" value="UniProtKB-SubCell"/>
</dbReference>
<feature type="transmembrane region" description="Helical" evidence="8">
    <location>
        <begin position="230"/>
        <end position="249"/>
    </location>
</feature>
<evidence type="ECO:0000256" key="8">
    <source>
        <dbReference type="SAM" id="Phobius"/>
    </source>
</evidence>
<evidence type="ECO:0000256" key="6">
    <source>
        <dbReference type="ARBA" id="ARBA00023136"/>
    </source>
</evidence>
<evidence type="ECO:0000256" key="2">
    <source>
        <dbReference type="ARBA" id="ARBA00022475"/>
    </source>
</evidence>
<feature type="transmembrane region" description="Helical" evidence="8">
    <location>
        <begin position="116"/>
        <end position="133"/>
    </location>
</feature>
<dbReference type="CDD" id="cd06912">
    <property type="entry name" value="GT_MraY_like"/>
    <property type="match status" value="1"/>
</dbReference>
<evidence type="ECO:0000256" key="5">
    <source>
        <dbReference type="ARBA" id="ARBA00022989"/>
    </source>
</evidence>
<organism evidence="9 10">
    <name type="scientific">Palleronia abyssalis</name>
    <dbReference type="NCBI Taxonomy" id="1501240"/>
    <lineage>
        <taxon>Bacteria</taxon>
        <taxon>Pseudomonadati</taxon>
        <taxon>Pseudomonadota</taxon>
        <taxon>Alphaproteobacteria</taxon>
        <taxon>Rhodobacterales</taxon>
        <taxon>Roseobacteraceae</taxon>
        <taxon>Palleronia</taxon>
    </lineage>
</organism>
<protein>
    <submittedName>
        <fullName evidence="9">Putative undecaprenyl-phosphate N-acetylglucosaminyl 1-phosphate transferase</fullName>
        <ecNumber evidence="9">2.7.8.33</ecNumber>
    </submittedName>
</protein>
<dbReference type="GO" id="GO:0046872">
    <property type="term" value="F:metal ion binding"/>
    <property type="evidence" value="ECO:0007669"/>
    <property type="project" value="UniProtKB-KW"/>
</dbReference>
<evidence type="ECO:0000313" key="10">
    <source>
        <dbReference type="Proteomes" id="UP000244912"/>
    </source>
</evidence>
<evidence type="ECO:0000313" key="9">
    <source>
        <dbReference type="EMBL" id="SPJ23050.1"/>
    </source>
</evidence>
<feature type="transmembrane region" description="Helical" evidence="8">
    <location>
        <begin position="145"/>
        <end position="162"/>
    </location>
</feature>
<keyword evidence="7" id="KW-0460">Magnesium</keyword>
<dbReference type="AlphaFoldDB" id="A0A2R8BSC9"/>
<dbReference type="GO" id="GO:0044038">
    <property type="term" value="P:cell wall macromolecule biosynthetic process"/>
    <property type="evidence" value="ECO:0007669"/>
    <property type="project" value="TreeGrafter"/>
</dbReference>
<keyword evidence="10" id="KW-1185">Reference proteome</keyword>